<dbReference type="OMA" id="VERIVMW"/>
<dbReference type="AlphaFoldDB" id="A0A087SW85"/>
<evidence type="ECO:0000313" key="2">
    <source>
        <dbReference type="EMBL" id="KFM57124.1"/>
    </source>
</evidence>
<keyword evidence="3" id="KW-1185">Reference proteome</keyword>
<sequence>MFSVLTRTPIVIISTPQELATAQNFIKALSVFIPRRKDEILFVDIDRKEPLKAEHFSNMAAVNICLHNHHVVEDVLPLESLPSLCILNLKDCSFTAPSYNGRILSNIDQRIRILPLDGPVFSIIVGVLSEVERIVMWWQAITSTPYYTSAITDHVLSKDFTRLDMMIIE</sequence>
<gene>
    <name evidence="2" type="ORF">X975_17325</name>
</gene>
<evidence type="ECO:0000313" key="3">
    <source>
        <dbReference type="Proteomes" id="UP000054359"/>
    </source>
</evidence>
<accession>A0A087SW85</accession>
<dbReference type="EMBL" id="KK112237">
    <property type="protein sequence ID" value="KFM57124.1"/>
    <property type="molecule type" value="Genomic_DNA"/>
</dbReference>
<dbReference type="PROSITE" id="PS51834">
    <property type="entry name" value="DENN_FLCN_SMCR8"/>
    <property type="match status" value="1"/>
</dbReference>
<dbReference type="InterPro" id="IPR037521">
    <property type="entry name" value="FLCN/SMCR8_DENN"/>
</dbReference>
<organism evidence="2 3">
    <name type="scientific">Stegodyphus mimosarum</name>
    <name type="common">African social velvet spider</name>
    <dbReference type="NCBI Taxonomy" id="407821"/>
    <lineage>
        <taxon>Eukaryota</taxon>
        <taxon>Metazoa</taxon>
        <taxon>Ecdysozoa</taxon>
        <taxon>Arthropoda</taxon>
        <taxon>Chelicerata</taxon>
        <taxon>Arachnida</taxon>
        <taxon>Araneae</taxon>
        <taxon>Araneomorphae</taxon>
        <taxon>Entelegynae</taxon>
        <taxon>Eresoidea</taxon>
        <taxon>Eresidae</taxon>
        <taxon>Stegodyphus</taxon>
    </lineage>
</organism>
<dbReference type="Proteomes" id="UP000054359">
    <property type="component" value="Unassembled WGS sequence"/>
</dbReference>
<feature type="non-terminal residue" evidence="2">
    <location>
        <position position="169"/>
    </location>
</feature>
<protein>
    <recommendedName>
        <fullName evidence="1">UDENN FLCN/SMCR8-type domain-containing protein</fullName>
    </recommendedName>
</protein>
<feature type="domain" description="UDENN FLCN/SMCR8-type" evidence="1">
    <location>
        <begin position="1"/>
        <end position="169"/>
    </location>
</feature>
<dbReference type="OrthoDB" id="2289278at2759"/>
<name>A0A087SW85_STEMI</name>
<reference evidence="2 3" key="1">
    <citation type="submission" date="2013-11" db="EMBL/GenBank/DDBJ databases">
        <title>Genome sequencing of Stegodyphus mimosarum.</title>
        <authorList>
            <person name="Bechsgaard J."/>
        </authorList>
    </citation>
    <scope>NUCLEOTIDE SEQUENCE [LARGE SCALE GENOMIC DNA]</scope>
</reference>
<proteinExistence type="predicted"/>
<evidence type="ECO:0000259" key="1">
    <source>
        <dbReference type="PROSITE" id="PS51834"/>
    </source>
</evidence>